<dbReference type="PROSITE" id="PS51273">
    <property type="entry name" value="GATASE_TYPE_1"/>
    <property type="match status" value="1"/>
</dbReference>
<dbReference type="InterPro" id="IPR010075">
    <property type="entry name" value="PRibForGlyAmidine_synth_PurQ"/>
</dbReference>
<dbReference type="GO" id="GO:0016787">
    <property type="term" value="F:hydrolase activity"/>
    <property type="evidence" value="ECO:0007669"/>
    <property type="project" value="UniProtKB-KW"/>
</dbReference>
<evidence type="ECO:0000256" key="7">
    <source>
        <dbReference type="ARBA" id="ARBA00022962"/>
    </source>
</evidence>
<dbReference type="Pfam" id="PF13507">
    <property type="entry name" value="GATase_5"/>
    <property type="match status" value="1"/>
</dbReference>
<name>A0A6J7FMF6_9ZZZZ</name>
<dbReference type="InterPro" id="IPR029062">
    <property type="entry name" value="Class_I_gatase-like"/>
</dbReference>
<keyword evidence="6" id="KW-0067">ATP-binding</keyword>
<evidence type="ECO:0000256" key="5">
    <source>
        <dbReference type="ARBA" id="ARBA00022801"/>
    </source>
</evidence>
<dbReference type="SMART" id="SM01211">
    <property type="entry name" value="GATase_5"/>
    <property type="match status" value="1"/>
</dbReference>
<keyword evidence="2" id="KW-0436">Ligase</keyword>
<evidence type="ECO:0000256" key="3">
    <source>
        <dbReference type="ARBA" id="ARBA00022741"/>
    </source>
</evidence>
<dbReference type="Gene3D" id="3.40.50.880">
    <property type="match status" value="1"/>
</dbReference>
<keyword evidence="4" id="KW-0658">Purine biosynthesis</keyword>
<evidence type="ECO:0000256" key="4">
    <source>
        <dbReference type="ARBA" id="ARBA00022755"/>
    </source>
</evidence>
<gene>
    <name evidence="8" type="ORF">UFOPK3376_03016</name>
</gene>
<dbReference type="EMBL" id="CAFBLP010000126">
    <property type="protein sequence ID" value="CAB4893499.1"/>
    <property type="molecule type" value="Genomic_DNA"/>
</dbReference>
<keyword evidence="1" id="KW-0963">Cytoplasm</keyword>
<dbReference type="PIRSF" id="PIRSF001586">
    <property type="entry name" value="FGAM_synth_I"/>
    <property type="match status" value="1"/>
</dbReference>
<reference evidence="8" key="1">
    <citation type="submission" date="2020-05" db="EMBL/GenBank/DDBJ databases">
        <authorList>
            <person name="Chiriac C."/>
            <person name="Salcher M."/>
            <person name="Ghai R."/>
            <person name="Kavagutti S V."/>
        </authorList>
    </citation>
    <scope>NUCLEOTIDE SEQUENCE</scope>
</reference>
<dbReference type="GO" id="GO:0004642">
    <property type="term" value="F:phosphoribosylformylglycinamidine synthase activity"/>
    <property type="evidence" value="ECO:0007669"/>
    <property type="project" value="InterPro"/>
</dbReference>
<keyword evidence="5" id="KW-0378">Hydrolase</keyword>
<accession>A0A6J7FMF6</accession>
<dbReference type="GO" id="GO:0006189">
    <property type="term" value="P:'de novo' IMP biosynthetic process"/>
    <property type="evidence" value="ECO:0007669"/>
    <property type="project" value="InterPro"/>
</dbReference>
<dbReference type="PANTHER" id="PTHR47552:SF1">
    <property type="entry name" value="PHOSPHORIBOSYLFORMYLGLYCINAMIDINE SYNTHASE SUBUNIT PURQ"/>
    <property type="match status" value="1"/>
</dbReference>
<keyword evidence="3" id="KW-0547">Nucleotide-binding</keyword>
<evidence type="ECO:0000256" key="2">
    <source>
        <dbReference type="ARBA" id="ARBA00022598"/>
    </source>
</evidence>
<protein>
    <submittedName>
        <fullName evidence="8">Unannotated protein</fullName>
    </submittedName>
</protein>
<dbReference type="AlphaFoldDB" id="A0A6J7FMF6"/>
<sequence>MTRPAAAAAPGSRPRALIVRAPGTNRDSDAALALDCAGADPHVVLLSEVLADPSLLHRSQLLLLPGGFSFADALGAGRLFGLELLTRLRDELTSFVAAGKPVIGICNGFQALIRTGLLPGADRTVALGANDHGRFVCDWVELAPVSQKCVWTAGLADRIECPIAHGEGRFVCDDATLAALAAGDQIALRYTSPNPNGSLDNIAGICDTTGVVLGLMPHPEDHVLSRQHPQFLRGHRGGLGLGLFAAGVRHAREL</sequence>
<dbReference type="GO" id="GO:0005524">
    <property type="term" value="F:ATP binding"/>
    <property type="evidence" value="ECO:0007669"/>
    <property type="project" value="UniProtKB-KW"/>
</dbReference>
<evidence type="ECO:0000256" key="1">
    <source>
        <dbReference type="ARBA" id="ARBA00022490"/>
    </source>
</evidence>
<organism evidence="8">
    <name type="scientific">freshwater metagenome</name>
    <dbReference type="NCBI Taxonomy" id="449393"/>
    <lineage>
        <taxon>unclassified sequences</taxon>
        <taxon>metagenomes</taxon>
        <taxon>ecological metagenomes</taxon>
    </lineage>
</organism>
<evidence type="ECO:0000313" key="8">
    <source>
        <dbReference type="EMBL" id="CAB4893499.1"/>
    </source>
</evidence>
<dbReference type="PANTHER" id="PTHR47552">
    <property type="entry name" value="PHOSPHORIBOSYLFORMYLGLYCINAMIDINE SYNTHASE SUBUNIT PURQ"/>
    <property type="match status" value="1"/>
</dbReference>
<dbReference type="SUPFAM" id="SSF52317">
    <property type="entry name" value="Class I glutamine amidotransferase-like"/>
    <property type="match status" value="1"/>
</dbReference>
<proteinExistence type="predicted"/>
<evidence type="ECO:0000256" key="6">
    <source>
        <dbReference type="ARBA" id="ARBA00022840"/>
    </source>
</evidence>
<dbReference type="NCBIfam" id="TIGR01737">
    <property type="entry name" value="FGAM_synth_I"/>
    <property type="match status" value="1"/>
</dbReference>
<keyword evidence="7" id="KW-0315">Glutamine amidotransferase</keyword>